<dbReference type="SUPFAM" id="SSF110296">
    <property type="entry name" value="Oligoxyloglucan reducing end-specific cellobiohydrolase"/>
    <property type="match status" value="1"/>
</dbReference>
<evidence type="ECO:0000313" key="1">
    <source>
        <dbReference type="EMBL" id="MCG2460999.1"/>
    </source>
</evidence>
<dbReference type="RefSeq" id="WP_317902147.1">
    <property type="nucleotide sequence ID" value="NZ_JAIRBC010000012.1"/>
</dbReference>
<evidence type="ECO:0000313" key="2">
    <source>
        <dbReference type="Proteomes" id="UP001200642"/>
    </source>
</evidence>
<gene>
    <name evidence="1" type="ORF">K8352_09590</name>
</gene>
<name>A0AAE3EVD8_9FLAO</name>
<dbReference type="Proteomes" id="UP001200642">
    <property type="component" value="Unassembled WGS sequence"/>
</dbReference>
<reference evidence="1" key="1">
    <citation type="submission" date="2023-02" db="EMBL/GenBank/DDBJ databases">
        <title>Genome of Flavobacteriaceae gen. nov. sp. strain F89.</title>
        <authorList>
            <person name="Wang Y."/>
        </authorList>
    </citation>
    <scope>NUCLEOTIDE SEQUENCE</scope>
    <source>
        <strain evidence="1">F89</strain>
    </source>
</reference>
<accession>A0AAE3EVD8</accession>
<dbReference type="EMBL" id="JAIRBC010000012">
    <property type="protein sequence ID" value="MCG2460999.1"/>
    <property type="molecule type" value="Genomic_DNA"/>
</dbReference>
<dbReference type="AlphaFoldDB" id="A0AAE3EVD8"/>
<sequence length="348" mass="37918">MKYTISVILTLLILSSCGKSEKKPQFSSVVVKTIYEDSLSIRAIEIMAGSLAFAANNGKFGAVDLKTDQVRTSEQKYDTILPEFRAVAHTATDFFMLSVGNPALLYKTGNQGKMELVYKEEGEGVFYDAMHFWNDREGIAVGDSRAVGSGGNCLSIIITRNGGNTWRKLDCSSLPRGIEGEGAFAASNTNIATIGDKTWIATTSSRIYFSGDKGKTWEVFTTPIVGDEPTEGIYSIDFYDELLGVAIGGDYTKPDNTRANKAITRDGGMTWQLIADGKEPSYKSCIQFVPDSKGQALVAVGFTGVSFSGDSGVHWKKLSKEPFFTFRFLNDSIAYAAGKGRISKLTFR</sequence>
<comment type="caution">
    <text evidence="1">The sequence shown here is derived from an EMBL/GenBank/DDBJ whole genome shotgun (WGS) entry which is preliminary data.</text>
</comment>
<dbReference type="PROSITE" id="PS51257">
    <property type="entry name" value="PROKAR_LIPOPROTEIN"/>
    <property type="match status" value="1"/>
</dbReference>
<proteinExistence type="predicted"/>
<dbReference type="PANTHER" id="PTHR47199:SF2">
    <property type="entry name" value="PHOTOSYSTEM II STABILITY_ASSEMBLY FACTOR HCF136, CHLOROPLASTIC"/>
    <property type="match status" value="1"/>
</dbReference>
<dbReference type="Gene3D" id="2.130.10.10">
    <property type="entry name" value="YVTN repeat-like/Quinoprotein amine dehydrogenase"/>
    <property type="match status" value="1"/>
</dbReference>
<organism evidence="1 2">
    <name type="scientific">Cerina litoralis</name>
    <dbReference type="NCBI Taxonomy" id="2874477"/>
    <lineage>
        <taxon>Bacteria</taxon>
        <taxon>Pseudomonadati</taxon>
        <taxon>Bacteroidota</taxon>
        <taxon>Flavobacteriia</taxon>
        <taxon>Flavobacteriales</taxon>
        <taxon>Flavobacteriaceae</taxon>
        <taxon>Cerina</taxon>
    </lineage>
</organism>
<dbReference type="PANTHER" id="PTHR47199">
    <property type="entry name" value="PHOTOSYSTEM II STABILITY/ASSEMBLY FACTOR HCF136, CHLOROPLASTIC"/>
    <property type="match status" value="1"/>
</dbReference>
<dbReference type="InterPro" id="IPR015943">
    <property type="entry name" value="WD40/YVTN_repeat-like_dom_sf"/>
</dbReference>
<protein>
    <submittedName>
        <fullName evidence="1">Oxidoreductase</fullName>
    </submittedName>
</protein>
<keyword evidence="2" id="KW-1185">Reference proteome</keyword>